<keyword evidence="1" id="KW-1133">Transmembrane helix</keyword>
<name>A0A6A6GBS1_9PEZI</name>
<feature type="transmembrane region" description="Helical" evidence="1">
    <location>
        <begin position="225"/>
        <end position="244"/>
    </location>
</feature>
<organism evidence="2 3">
    <name type="scientific">Elsinoe ampelina</name>
    <dbReference type="NCBI Taxonomy" id="302913"/>
    <lineage>
        <taxon>Eukaryota</taxon>
        <taxon>Fungi</taxon>
        <taxon>Dikarya</taxon>
        <taxon>Ascomycota</taxon>
        <taxon>Pezizomycotina</taxon>
        <taxon>Dothideomycetes</taxon>
        <taxon>Dothideomycetidae</taxon>
        <taxon>Myriangiales</taxon>
        <taxon>Elsinoaceae</taxon>
        <taxon>Elsinoe</taxon>
    </lineage>
</organism>
<feature type="transmembrane region" description="Helical" evidence="1">
    <location>
        <begin position="264"/>
        <end position="284"/>
    </location>
</feature>
<keyword evidence="3" id="KW-1185">Reference proteome</keyword>
<keyword evidence="1" id="KW-0472">Membrane</keyword>
<evidence type="ECO:0000313" key="3">
    <source>
        <dbReference type="Proteomes" id="UP000799538"/>
    </source>
</evidence>
<protein>
    <submittedName>
        <fullName evidence="2">Uncharacterized protein</fullName>
    </submittedName>
</protein>
<dbReference type="OrthoDB" id="1937642at2759"/>
<accession>A0A6A6GBS1</accession>
<feature type="transmembrane region" description="Helical" evidence="1">
    <location>
        <begin position="185"/>
        <end position="204"/>
    </location>
</feature>
<feature type="transmembrane region" description="Helical" evidence="1">
    <location>
        <begin position="159"/>
        <end position="179"/>
    </location>
</feature>
<dbReference type="AlphaFoldDB" id="A0A6A6GBS1"/>
<gene>
    <name evidence="2" type="ORF">BDZ85DRAFT_263099</name>
</gene>
<feature type="transmembrane region" description="Helical" evidence="1">
    <location>
        <begin position="57"/>
        <end position="76"/>
    </location>
</feature>
<evidence type="ECO:0000256" key="1">
    <source>
        <dbReference type="SAM" id="Phobius"/>
    </source>
</evidence>
<proteinExistence type="predicted"/>
<evidence type="ECO:0000313" key="2">
    <source>
        <dbReference type="EMBL" id="KAF2223165.1"/>
    </source>
</evidence>
<sequence length="308" mass="34010">MADHPSAADRIAAQWLNPQDIFSLLLLIGGDVVQKAIARLAGRGARLTGTDANLTPVALSFGWVSYAFVALASAVGDRRLMPKPENEVLVGKCDTGYIRSNNSWMLGRILRDREHIPATLDKSHLSPREIPNGSTGKVSLVIEVYVAEDDGLQKPRYGLIWWLSWALIALQHGIAAIPAMLNHDWSIVVLTCLGFFLAVLTSSLPQWKLEKWSGRRLRKDEHKPIVLTRGNGHQYVMLILSYTGVYDLEATAASRLHVLPHTGWILATTTSIWVILLIAATGLTEKYVVPHLNRLIRYGSARLPGMGD</sequence>
<dbReference type="Proteomes" id="UP000799538">
    <property type="component" value="Unassembled WGS sequence"/>
</dbReference>
<dbReference type="EMBL" id="ML992507">
    <property type="protein sequence ID" value="KAF2223165.1"/>
    <property type="molecule type" value="Genomic_DNA"/>
</dbReference>
<reference evidence="3" key="1">
    <citation type="journal article" date="2020" name="Stud. Mycol.">
        <title>101 Dothideomycetes genomes: A test case for predicting lifestyles and emergence of pathogens.</title>
        <authorList>
            <person name="Haridas S."/>
            <person name="Albert R."/>
            <person name="Binder M."/>
            <person name="Bloem J."/>
            <person name="LaButti K."/>
            <person name="Salamov A."/>
            <person name="Andreopoulos B."/>
            <person name="Baker S."/>
            <person name="Barry K."/>
            <person name="Bills G."/>
            <person name="Bluhm B."/>
            <person name="Cannon C."/>
            <person name="Castanera R."/>
            <person name="Culley D."/>
            <person name="Daum C."/>
            <person name="Ezra D."/>
            <person name="Gonzalez J."/>
            <person name="Henrissat B."/>
            <person name="Kuo A."/>
            <person name="Liang C."/>
            <person name="Lipzen A."/>
            <person name="Lutzoni F."/>
            <person name="Magnuson J."/>
            <person name="Mondo S."/>
            <person name="Nolan M."/>
            <person name="Ohm R."/>
            <person name="Pangilinan J."/>
            <person name="Park H.-J."/>
            <person name="Ramirez L."/>
            <person name="Alfaro M."/>
            <person name="Sun H."/>
            <person name="Tritt A."/>
            <person name="Yoshinaga Y."/>
            <person name="Zwiers L.-H."/>
            <person name="Turgeon B."/>
            <person name="Goodwin S."/>
            <person name="Spatafora J."/>
            <person name="Crous P."/>
            <person name="Grigoriev I."/>
        </authorList>
    </citation>
    <scope>NUCLEOTIDE SEQUENCE [LARGE SCALE GENOMIC DNA]</scope>
    <source>
        <strain evidence="3">CECT 20119</strain>
    </source>
</reference>
<keyword evidence="1" id="KW-0812">Transmembrane</keyword>